<dbReference type="EMBL" id="LAZR01033332">
    <property type="protein sequence ID" value="KKL48403.1"/>
    <property type="molecule type" value="Genomic_DNA"/>
</dbReference>
<protein>
    <submittedName>
        <fullName evidence="3">Uncharacterized protein</fullName>
    </submittedName>
</protein>
<keyword evidence="2" id="KW-0472">Membrane</keyword>
<evidence type="ECO:0000256" key="1">
    <source>
        <dbReference type="SAM" id="Coils"/>
    </source>
</evidence>
<proteinExistence type="predicted"/>
<keyword evidence="2" id="KW-1133">Transmembrane helix</keyword>
<evidence type="ECO:0000256" key="2">
    <source>
        <dbReference type="SAM" id="Phobius"/>
    </source>
</evidence>
<keyword evidence="2" id="KW-0812">Transmembrane</keyword>
<comment type="caution">
    <text evidence="3">The sequence shown here is derived from an EMBL/GenBank/DDBJ whole genome shotgun (WGS) entry which is preliminary data.</text>
</comment>
<sequence>MGKRINYGLVVGIFALCITGIVYGDIMITNSITKDAIKNFEQNDGMIFLNGTITEIQYDFDDDMWLEINGSNYDLGDFFNNNAYNLQEDVSGILNDFYYLLDVNDTLIIYNSGRTLINNKVVITREYLDLDNFEIGLFMTLIFINVGLVAILTVIAGYSIDDIYYSKDKNYYKEKLDKRNQKLKKLIEYNDSLRKEVKELKAIQIQGEILGVQLDMSKMKAIQYCHECGSKIEGKHCSYCGAEVRK</sequence>
<name>A0A0F9CGG7_9ZZZZ</name>
<accession>A0A0F9CGG7</accession>
<dbReference type="AlphaFoldDB" id="A0A0F9CGG7"/>
<keyword evidence="1" id="KW-0175">Coiled coil</keyword>
<feature type="transmembrane region" description="Helical" evidence="2">
    <location>
        <begin position="135"/>
        <end position="160"/>
    </location>
</feature>
<reference evidence="3" key="1">
    <citation type="journal article" date="2015" name="Nature">
        <title>Complex archaea that bridge the gap between prokaryotes and eukaryotes.</title>
        <authorList>
            <person name="Spang A."/>
            <person name="Saw J.H."/>
            <person name="Jorgensen S.L."/>
            <person name="Zaremba-Niedzwiedzka K."/>
            <person name="Martijn J."/>
            <person name="Lind A.E."/>
            <person name="van Eijk R."/>
            <person name="Schleper C."/>
            <person name="Guy L."/>
            <person name="Ettema T.J."/>
        </authorList>
    </citation>
    <scope>NUCLEOTIDE SEQUENCE</scope>
</reference>
<gene>
    <name evidence="3" type="ORF">LCGC14_2325870</name>
</gene>
<feature type="coiled-coil region" evidence="1">
    <location>
        <begin position="176"/>
        <end position="203"/>
    </location>
</feature>
<evidence type="ECO:0000313" key="3">
    <source>
        <dbReference type="EMBL" id="KKL48403.1"/>
    </source>
</evidence>
<organism evidence="3">
    <name type="scientific">marine sediment metagenome</name>
    <dbReference type="NCBI Taxonomy" id="412755"/>
    <lineage>
        <taxon>unclassified sequences</taxon>
        <taxon>metagenomes</taxon>
        <taxon>ecological metagenomes</taxon>
    </lineage>
</organism>